<dbReference type="PANTHER" id="PTHR30136">
    <property type="entry name" value="HELIX-TURN-HELIX TRANSCRIPTIONAL REGULATOR, ICLR FAMILY"/>
    <property type="match status" value="1"/>
</dbReference>
<feature type="domain" description="IclR-ED" evidence="6">
    <location>
        <begin position="84"/>
        <end position="274"/>
    </location>
</feature>
<keyword evidence="2" id="KW-0238">DNA-binding</keyword>
<dbReference type="GO" id="GO:0003677">
    <property type="term" value="F:DNA binding"/>
    <property type="evidence" value="ECO:0007669"/>
    <property type="project" value="UniProtKB-KW"/>
</dbReference>
<dbReference type="InterPro" id="IPR036390">
    <property type="entry name" value="WH_DNA-bd_sf"/>
</dbReference>
<dbReference type="InterPro" id="IPR005471">
    <property type="entry name" value="Tscrpt_reg_IclR_N"/>
</dbReference>
<evidence type="ECO:0000313" key="7">
    <source>
        <dbReference type="EMBL" id="RXR06332.1"/>
    </source>
</evidence>
<evidence type="ECO:0000256" key="2">
    <source>
        <dbReference type="ARBA" id="ARBA00023125"/>
    </source>
</evidence>
<sequence length="545" mass="58930">MTALASDHEDVEEQEEGSARKSDWNAEPAAAAKTLAVFEAIGAAPNGLRSSDIVQLLELPRTTVYRILTGLVDRGLIRKDKRRRMFHLGARFLQLAHDANPAPELLAAAHIELRYLRAATGETAYLSVRDELQTLVLECCHGVHSVRPSSLVGQPKPLHCTSQGKAIVAYLDGEERAAVLKQLTMQRMTDKTIVSRKRLNSELQQVRARGYAIDDEESLPGVRCVGAPIRNAKGEIAGALSVSGPSFRLDQARIDSIGQELVDAARRVNERLVAEVSIKQDARVEPVGEDIRVEGASPVACAEGLFMIDRQGAAVVRVHGGKLQPVHRPGEAPLWLTHDGHALLCGTSESVEALAFGKGKAATSTIMRTWRGTAPSLVCADPEGRLWAAQADGAGGWSLRCLDMQRTERWHLDQQITSLCWSADGLRLFAACADARTIFVMTLEDTRVRRFVSVPEISGRLGGMATDRNGALWVALRHSWSVVRYSGDGALTKVIGLPVPDPTDLCVDAASQSLYVTTSPAAITAEMASHVSTRSSLLRIDLSGG</sequence>
<evidence type="ECO:0000259" key="5">
    <source>
        <dbReference type="PROSITE" id="PS51077"/>
    </source>
</evidence>
<dbReference type="GO" id="GO:0003700">
    <property type="term" value="F:DNA-binding transcription factor activity"/>
    <property type="evidence" value="ECO:0007669"/>
    <property type="project" value="TreeGrafter"/>
</dbReference>
<dbReference type="AlphaFoldDB" id="A0A4Q1JVP3"/>
<comment type="caution">
    <text evidence="7">The sequence shown here is derived from an EMBL/GenBank/DDBJ whole genome shotgun (WGS) entry which is preliminary data.</text>
</comment>
<dbReference type="PROSITE" id="PS51077">
    <property type="entry name" value="HTH_ICLR"/>
    <property type="match status" value="1"/>
</dbReference>
<dbReference type="InterPro" id="IPR014757">
    <property type="entry name" value="Tscrpt_reg_IclR_C"/>
</dbReference>
<dbReference type="InterPro" id="IPR036388">
    <property type="entry name" value="WH-like_DNA-bd_sf"/>
</dbReference>
<dbReference type="InterPro" id="IPR011042">
    <property type="entry name" value="6-blade_b-propeller_TolB-like"/>
</dbReference>
<dbReference type="Proteomes" id="UP000289784">
    <property type="component" value="Unassembled WGS sequence"/>
</dbReference>
<organism evidence="7 8">
    <name type="scientific">Pseudoxanthomonas composti</name>
    <dbReference type="NCBI Taxonomy" id="2137479"/>
    <lineage>
        <taxon>Bacteria</taxon>
        <taxon>Pseudomonadati</taxon>
        <taxon>Pseudomonadota</taxon>
        <taxon>Gammaproteobacteria</taxon>
        <taxon>Lysobacterales</taxon>
        <taxon>Lysobacteraceae</taxon>
        <taxon>Pseudoxanthomonas</taxon>
    </lineage>
</organism>
<accession>A0A4Q1JVP3</accession>
<dbReference type="InterPro" id="IPR029016">
    <property type="entry name" value="GAF-like_dom_sf"/>
</dbReference>
<dbReference type="GO" id="GO:0045892">
    <property type="term" value="P:negative regulation of DNA-templated transcription"/>
    <property type="evidence" value="ECO:0007669"/>
    <property type="project" value="TreeGrafter"/>
</dbReference>
<dbReference type="Gene3D" id="2.120.10.30">
    <property type="entry name" value="TolB, C-terminal domain"/>
    <property type="match status" value="1"/>
</dbReference>
<reference evidence="7 8" key="1">
    <citation type="submission" date="2019-01" db="EMBL/GenBank/DDBJ databases">
        <title>Pseudoxanthomonas composti sp. nov., isolated from compost.</title>
        <authorList>
            <person name="Yang G."/>
        </authorList>
    </citation>
    <scope>NUCLEOTIDE SEQUENCE [LARGE SCALE GENOMIC DNA]</scope>
    <source>
        <strain evidence="7 8">GSS15</strain>
    </source>
</reference>
<dbReference type="SUPFAM" id="SSF55781">
    <property type="entry name" value="GAF domain-like"/>
    <property type="match status" value="1"/>
</dbReference>
<dbReference type="Gene3D" id="1.10.10.10">
    <property type="entry name" value="Winged helix-like DNA-binding domain superfamily/Winged helix DNA-binding domain"/>
    <property type="match status" value="1"/>
</dbReference>
<feature type="region of interest" description="Disordered" evidence="4">
    <location>
        <begin position="1"/>
        <end position="26"/>
    </location>
</feature>
<dbReference type="EMBL" id="SAWZ01000003">
    <property type="protein sequence ID" value="RXR06332.1"/>
    <property type="molecule type" value="Genomic_DNA"/>
</dbReference>
<name>A0A4Q1JVP3_9GAMM</name>
<dbReference type="PROSITE" id="PS51078">
    <property type="entry name" value="ICLR_ED"/>
    <property type="match status" value="1"/>
</dbReference>
<dbReference type="InterPro" id="IPR050707">
    <property type="entry name" value="HTH_MetabolicPath_Reg"/>
</dbReference>
<protein>
    <submittedName>
        <fullName evidence="7">IclR family transcriptional regulator</fullName>
    </submittedName>
</protein>
<keyword evidence="3" id="KW-0804">Transcription</keyword>
<keyword evidence="8" id="KW-1185">Reference proteome</keyword>
<dbReference type="SMART" id="SM00346">
    <property type="entry name" value="HTH_ICLR"/>
    <property type="match status" value="1"/>
</dbReference>
<dbReference type="Pfam" id="PF09339">
    <property type="entry name" value="HTH_IclR"/>
    <property type="match status" value="1"/>
</dbReference>
<keyword evidence="1" id="KW-0805">Transcription regulation</keyword>
<dbReference type="RefSeq" id="WP_129470439.1">
    <property type="nucleotide sequence ID" value="NZ_SAWZ01000003.1"/>
</dbReference>
<dbReference type="SUPFAM" id="SSF46785">
    <property type="entry name" value="Winged helix' DNA-binding domain"/>
    <property type="match status" value="1"/>
</dbReference>
<proteinExistence type="predicted"/>
<dbReference type="PANTHER" id="PTHR30136:SF35">
    <property type="entry name" value="HTH-TYPE TRANSCRIPTIONAL REGULATOR RV1719"/>
    <property type="match status" value="1"/>
</dbReference>
<dbReference type="InterPro" id="IPR013658">
    <property type="entry name" value="SGL"/>
</dbReference>
<dbReference type="OrthoDB" id="9807558at2"/>
<dbReference type="Pfam" id="PF08450">
    <property type="entry name" value="SGL"/>
    <property type="match status" value="1"/>
</dbReference>
<dbReference type="Pfam" id="PF01614">
    <property type="entry name" value="IclR_C"/>
    <property type="match status" value="1"/>
</dbReference>
<evidence type="ECO:0000256" key="4">
    <source>
        <dbReference type="SAM" id="MobiDB-lite"/>
    </source>
</evidence>
<evidence type="ECO:0000256" key="1">
    <source>
        <dbReference type="ARBA" id="ARBA00023015"/>
    </source>
</evidence>
<evidence type="ECO:0000256" key="3">
    <source>
        <dbReference type="ARBA" id="ARBA00023163"/>
    </source>
</evidence>
<feature type="domain" description="HTH iclR-type" evidence="5">
    <location>
        <begin position="28"/>
        <end position="90"/>
    </location>
</feature>
<dbReference type="Gene3D" id="3.30.450.40">
    <property type="match status" value="1"/>
</dbReference>
<evidence type="ECO:0000259" key="6">
    <source>
        <dbReference type="PROSITE" id="PS51078"/>
    </source>
</evidence>
<gene>
    <name evidence="7" type="ORF">EPA99_06645</name>
</gene>
<dbReference type="SUPFAM" id="SSF63829">
    <property type="entry name" value="Calcium-dependent phosphotriesterase"/>
    <property type="match status" value="1"/>
</dbReference>
<evidence type="ECO:0000313" key="8">
    <source>
        <dbReference type="Proteomes" id="UP000289784"/>
    </source>
</evidence>